<feature type="region of interest" description="Disordered" evidence="1">
    <location>
        <begin position="739"/>
        <end position="837"/>
    </location>
</feature>
<accession>A0A5N5DD62</accession>
<feature type="compositionally biased region" description="Low complexity" evidence="1">
    <location>
        <begin position="784"/>
        <end position="829"/>
    </location>
</feature>
<feature type="region of interest" description="Disordered" evidence="1">
    <location>
        <begin position="628"/>
        <end position="652"/>
    </location>
</feature>
<evidence type="ECO:0000256" key="1">
    <source>
        <dbReference type="SAM" id="MobiDB-lite"/>
    </source>
</evidence>
<reference evidence="2 3" key="1">
    <citation type="journal article" date="2019" name="Sci. Rep.">
        <title>A multi-omics analysis of the grapevine pathogen Lasiodiplodia theobromae reveals that temperature affects the expression of virulence- and pathogenicity-related genes.</title>
        <authorList>
            <person name="Felix C."/>
            <person name="Meneses R."/>
            <person name="Goncalves M.F.M."/>
            <person name="Tilleman L."/>
            <person name="Duarte A.S."/>
            <person name="Jorrin-Novo J.V."/>
            <person name="Van de Peer Y."/>
            <person name="Deforce D."/>
            <person name="Van Nieuwerburgh F."/>
            <person name="Esteves A.C."/>
            <person name="Alves A."/>
        </authorList>
    </citation>
    <scope>NUCLEOTIDE SEQUENCE [LARGE SCALE GENOMIC DNA]</scope>
    <source>
        <strain evidence="2 3">LA-SOL3</strain>
    </source>
</reference>
<feature type="compositionally biased region" description="Polar residues" evidence="1">
    <location>
        <begin position="497"/>
        <end position="528"/>
    </location>
</feature>
<dbReference type="AlphaFoldDB" id="A0A5N5DD62"/>
<feature type="compositionally biased region" description="Polar residues" evidence="1">
    <location>
        <begin position="457"/>
        <end position="470"/>
    </location>
</feature>
<feature type="region of interest" description="Disordered" evidence="1">
    <location>
        <begin position="562"/>
        <end position="597"/>
    </location>
</feature>
<name>A0A5N5DD62_9PEZI</name>
<feature type="compositionally biased region" description="Polar residues" evidence="1">
    <location>
        <begin position="421"/>
        <end position="437"/>
    </location>
</feature>
<sequence>MPVHRGSRTKVHLVSTDLRSTTTDEPSNKKAPNVSEHVSNVEQTLKDGHVLKERNIPLAGDDNPLHLLGGDEYMPFLFVRAGEDMRPVVSGHLTPCFTLAFDTGAQPATRDERVFHPDPTRNAIYARILGSDPADAIKIPRALALRVELSKQSFLKTDTPIDDIRIDVLFNGQLTHSGMWPKRFYQEEPRLLSIFSGLRFHWMLERAWLIVPPGQDPDGSRRRPVASSDTLADRWEKIQKEVLEEALARGVDKNGERPMVAKYLMEVAKLAMPPELETWSEPRGQTFGVVDVVLSYGRGFKDHLKRSYLHKPTRMGSSRFKEGEENKSIFESISILPKTNLEDTTGRYNLRAATPERPAVGGRASTISRVPARPRPGKTSARTLKVEQSDTLSGPSVEREGNRIISSEQLPSYLSDEMTKSGYTVQVGSSTNGSLTKTNDEKTTGGNKKPSKEQEQACVSTPSHITNRSSRVIERLDGIPEEDEEEAIPASNPGDVFTSSGTGSQQGPRDAIKTSSVPLGSSQSSDTSKLQIIPLSSSMSDMPSGLPSPRGSLLPPVQIHTSVRSRRLAEQDEGGSPRKKRRLSGPLSPLDIKKTEGGIGMTHRGVFTALGSPGDKSQRSMFNSFTLGSRIDLDPAGPRQRPPTSPLSPDLSFRQREDPLLARLVFKSKGEAIRTLNITHPFRISQLRSVAAAAEARSNKKRLLEGKPPFPKFTSHFSPSIPSTPHQHILASPTQAIPQTPFPIRTRAGNPSSAGSAPGNGGIFDTPNPLPRYPKAPTKSPYSTATPPQSQPLQQTPVTRATTTTTRDTTPESGPSSPGTAGPASASAARRPEDRRNTHAQMERDFRAFVAPELCRDCAITYAQPPLPPAELALPHSASSAAASVGDNGASWREWKEGEPRAFGGSVVRQIKSERAGGFEEEGILVGVRFLVV</sequence>
<comment type="caution">
    <text evidence="2">The sequence shown here is derived from an EMBL/GenBank/DDBJ whole genome shotgun (WGS) entry which is preliminary data.</text>
</comment>
<feature type="region of interest" description="Disordered" evidence="1">
    <location>
        <begin position="356"/>
        <end position="528"/>
    </location>
</feature>
<feature type="compositionally biased region" description="Low complexity" evidence="1">
    <location>
        <begin position="543"/>
        <end position="556"/>
    </location>
</feature>
<dbReference type="OrthoDB" id="3556832at2759"/>
<feature type="compositionally biased region" description="Low complexity" evidence="1">
    <location>
        <begin position="748"/>
        <end position="757"/>
    </location>
</feature>
<dbReference type="Proteomes" id="UP000325902">
    <property type="component" value="Unassembled WGS sequence"/>
</dbReference>
<organism evidence="2 3">
    <name type="scientific">Lasiodiplodia theobromae</name>
    <dbReference type="NCBI Taxonomy" id="45133"/>
    <lineage>
        <taxon>Eukaryota</taxon>
        <taxon>Fungi</taxon>
        <taxon>Dikarya</taxon>
        <taxon>Ascomycota</taxon>
        <taxon>Pezizomycotina</taxon>
        <taxon>Dothideomycetes</taxon>
        <taxon>Dothideomycetes incertae sedis</taxon>
        <taxon>Botryosphaeriales</taxon>
        <taxon>Botryosphaeriaceae</taxon>
        <taxon>Lasiodiplodia</taxon>
    </lineage>
</organism>
<feature type="region of interest" description="Disordered" evidence="1">
    <location>
        <begin position="537"/>
        <end position="556"/>
    </location>
</feature>
<protein>
    <submittedName>
        <fullName evidence="2">Uncharacterized protein</fullName>
    </submittedName>
</protein>
<feature type="compositionally biased region" description="Basic residues" evidence="1">
    <location>
        <begin position="1"/>
        <end position="11"/>
    </location>
</feature>
<evidence type="ECO:0000313" key="2">
    <source>
        <dbReference type="EMBL" id="KAB2575621.1"/>
    </source>
</evidence>
<feature type="region of interest" description="Disordered" evidence="1">
    <location>
        <begin position="1"/>
        <end position="35"/>
    </location>
</feature>
<evidence type="ECO:0000313" key="3">
    <source>
        <dbReference type="Proteomes" id="UP000325902"/>
    </source>
</evidence>
<keyword evidence="3" id="KW-1185">Reference proteome</keyword>
<gene>
    <name evidence="2" type="ORF">DBV05_g5730</name>
</gene>
<dbReference type="EMBL" id="VCHE01000031">
    <property type="protein sequence ID" value="KAB2575621.1"/>
    <property type="molecule type" value="Genomic_DNA"/>
</dbReference>
<proteinExistence type="predicted"/>